<evidence type="ECO:0000313" key="2">
    <source>
        <dbReference type="Proteomes" id="UP000555103"/>
    </source>
</evidence>
<keyword evidence="2" id="KW-1185">Reference proteome</keyword>
<accession>A0A840CFU9</accession>
<reference evidence="1 2" key="1">
    <citation type="submission" date="2020-08" db="EMBL/GenBank/DDBJ databases">
        <title>Genomic Encyclopedia of Type Strains, Phase IV (KMG-IV): sequencing the most valuable type-strain genomes for metagenomic binning, comparative biology and taxonomic classification.</title>
        <authorList>
            <person name="Goeker M."/>
        </authorList>
    </citation>
    <scope>NUCLEOTIDE SEQUENCE [LARGE SCALE GENOMIC DNA]</scope>
    <source>
        <strain evidence="1 2">DSM 104969</strain>
    </source>
</reference>
<evidence type="ECO:0000313" key="1">
    <source>
        <dbReference type="EMBL" id="MBB4034850.1"/>
    </source>
</evidence>
<protein>
    <submittedName>
        <fullName evidence="1">Uncharacterized protein</fullName>
    </submittedName>
</protein>
<dbReference type="Proteomes" id="UP000555103">
    <property type="component" value="Unassembled WGS sequence"/>
</dbReference>
<organism evidence="1 2">
    <name type="scientific">Dysgonomonas hofstadii</name>
    <dbReference type="NCBI Taxonomy" id="637886"/>
    <lineage>
        <taxon>Bacteria</taxon>
        <taxon>Pseudomonadati</taxon>
        <taxon>Bacteroidota</taxon>
        <taxon>Bacteroidia</taxon>
        <taxon>Bacteroidales</taxon>
        <taxon>Dysgonomonadaceae</taxon>
        <taxon>Dysgonomonas</taxon>
    </lineage>
</organism>
<dbReference type="EMBL" id="JACIEP010000002">
    <property type="protein sequence ID" value="MBB4034850.1"/>
    <property type="molecule type" value="Genomic_DNA"/>
</dbReference>
<gene>
    <name evidence="1" type="ORF">GGR21_000737</name>
</gene>
<proteinExistence type="predicted"/>
<dbReference type="RefSeq" id="WP_183305790.1">
    <property type="nucleotide sequence ID" value="NZ_JACIEP010000002.1"/>
</dbReference>
<comment type="caution">
    <text evidence="1">The sequence shown here is derived from an EMBL/GenBank/DDBJ whole genome shotgun (WGS) entry which is preliminary data.</text>
</comment>
<dbReference type="AlphaFoldDB" id="A0A840CFU9"/>
<name>A0A840CFU9_9BACT</name>
<sequence>MAKECIEKTLGYWKSIGLSSQSQNWDDELRKLAIGCTKNTYKTVLEQDAVLKDRLATIFELMKMHLSIRILIDICKHVKEEKIKLEGTSHELPKLQFFDDLIRKLNALIGKVDDLDNAGINFTRRLNDIKGDIEDRTLPILRVYPSNSFSAECEKAKETYS</sequence>